<dbReference type="Pfam" id="PF14883">
    <property type="entry name" value="GHL13"/>
    <property type="match status" value="1"/>
</dbReference>
<dbReference type="EMBL" id="FQZD01000011">
    <property type="protein sequence ID" value="SHJ06127.1"/>
    <property type="molecule type" value="Genomic_DNA"/>
</dbReference>
<evidence type="ECO:0000259" key="3">
    <source>
        <dbReference type="PROSITE" id="PS51677"/>
    </source>
</evidence>
<dbReference type="InterPro" id="IPR032772">
    <property type="entry name" value="PGA_deacetylase_PgaB_C"/>
</dbReference>
<dbReference type="Gene3D" id="3.20.20.80">
    <property type="entry name" value="Glycosidases"/>
    <property type="match status" value="1"/>
</dbReference>
<dbReference type="PANTHER" id="PTHR34216">
    <property type="match status" value="1"/>
</dbReference>
<dbReference type="InterPro" id="IPR023854">
    <property type="entry name" value="PGA_deacetylase_PgaB"/>
</dbReference>
<evidence type="ECO:0000256" key="1">
    <source>
        <dbReference type="ARBA" id="ARBA00022729"/>
    </source>
</evidence>
<dbReference type="InterPro" id="IPR051398">
    <property type="entry name" value="Polysacch_Deacetylase"/>
</dbReference>
<sequence length="621" mass="70289">MAIMNKKITGVLVFCMLILLICPPSLANAKAVLVLCYHNVTDQPGQDIYAVTPANLKSHLTYLKEQGYTPISLKEYIAASQTGAALPDKPVLLTFDDGYQSVYTKVFPLLKEYRYPGMIAIVTSWLDYAPAELGPLVTWQQIREMEGSGLIDVASHSHDMHRFTVITPQGDRGPLLSRLQYKNGRYETVDEQRERVRRDLHESQAAFNKELGHTVQAVVWPYGAYTPSAVTDALQEGFEACFALNDGVNPPGKQALQAANRLIITGNPSKEHFASLLKVNSENTKIPVKAIQLDLDMIYDPGSAVQTEANLNLAIERIRSSGANTIYLQSFSDEDGSGNIKSVYFYTKEAPVKADLFSHVIGRLREEGRFSIYAWFPTLAAQWLLEESPQDAVAAYDEKNKGWYRRATPFSSRVSDRLSSLVADLAAYNDIDGILFQDDVYLNDFEDFSPAAGWAFKEQTDFELTPQLLKERPELNERWIRLKTDTLTGLTVRLWETAGSYRPNLGSARNIYPIVITNPAAEEWLGQNYEQYLRTYTYTVIMAYPYLEKAYQNPNGWLENLASAALSNRENAQKTVFKLQTYDWNKKHWLSEAEIRKQAEVLRKKGVIHIAYYPENVYSEQ</sequence>
<dbReference type="InterPro" id="IPR011330">
    <property type="entry name" value="Glyco_hydro/deAcase_b/a-brl"/>
</dbReference>
<feature type="signal peptide" evidence="2">
    <location>
        <begin position="1"/>
        <end position="27"/>
    </location>
</feature>
<evidence type="ECO:0000313" key="4">
    <source>
        <dbReference type="EMBL" id="SHJ06127.1"/>
    </source>
</evidence>
<name>A0A1M6G8I1_9FIRM</name>
<dbReference type="InterPro" id="IPR002509">
    <property type="entry name" value="NODB_dom"/>
</dbReference>
<keyword evidence="1 2" id="KW-0732">Signal</keyword>
<dbReference type="AlphaFoldDB" id="A0A1M6G8I1"/>
<accession>A0A1M6G8I1</accession>
<dbReference type="NCBIfam" id="TIGR03938">
    <property type="entry name" value="deacetyl_PgaB"/>
    <property type="match status" value="1"/>
</dbReference>
<dbReference type="PROSITE" id="PS51677">
    <property type="entry name" value="NODB"/>
    <property type="match status" value="1"/>
</dbReference>
<dbReference type="PANTHER" id="PTHR34216:SF7">
    <property type="entry name" value="POLY-BETA-1,6-N-ACETYL-D-GLUCOSAMINE N-DEACETYLASE"/>
    <property type="match status" value="1"/>
</dbReference>
<keyword evidence="5" id="KW-1185">Reference proteome</keyword>
<evidence type="ECO:0000256" key="2">
    <source>
        <dbReference type="SAM" id="SignalP"/>
    </source>
</evidence>
<dbReference type="Proteomes" id="UP000322917">
    <property type="component" value="Unassembled WGS sequence"/>
</dbReference>
<dbReference type="Gene3D" id="3.20.20.370">
    <property type="entry name" value="Glycoside hydrolase/deacetylase"/>
    <property type="match status" value="1"/>
</dbReference>
<protein>
    <submittedName>
        <fullName evidence="4">Biofilm PGA synthesis lipoprotein PgaB</fullName>
    </submittedName>
</protein>
<feature type="chain" id="PRO_5038402017" evidence="2">
    <location>
        <begin position="28"/>
        <end position="621"/>
    </location>
</feature>
<evidence type="ECO:0000313" key="5">
    <source>
        <dbReference type="Proteomes" id="UP000322917"/>
    </source>
</evidence>
<dbReference type="Pfam" id="PF01522">
    <property type="entry name" value="Polysacc_deac_1"/>
    <property type="match status" value="1"/>
</dbReference>
<feature type="domain" description="NodB homology" evidence="3">
    <location>
        <begin position="89"/>
        <end position="326"/>
    </location>
</feature>
<dbReference type="SUPFAM" id="SSF88713">
    <property type="entry name" value="Glycoside hydrolase/deacetylase"/>
    <property type="match status" value="1"/>
</dbReference>
<dbReference type="GO" id="GO:0016810">
    <property type="term" value="F:hydrolase activity, acting on carbon-nitrogen (but not peptide) bonds"/>
    <property type="evidence" value="ECO:0007669"/>
    <property type="project" value="InterPro"/>
</dbReference>
<organism evidence="4 5">
    <name type="scientific">Propionispora hippei DSM 15287</name>
    <dbReference type="NCBI Taxonomy" id="1123003"/>
    <lineage>
        <taxon>Bacteria</taxon>
        <taxon>Bacillati</taxon>
        <taxon>Bacillota</taxon>
        <taxon>Negativicutes</taxon>
        <taxon>Selenomonadales</taxon>
        <taxon>Sporomusaceae</taxon>
        <taxon>Propionispora</taxon>
    </lineage>
</organism>
<proteinExistence type="predicted"/>
<dbReference type="GO" id="GO:0043708">
    <property type="term" value="P:cell adhesion involved in biofilm formation"/>
    <property type="evidence" value="ECO:0007669"/>
    <property type="project" value="InterPro"/>
</dbReference>
<reference evidence="4 5" key="1">
    <citation type="submission" date="2016-11" db="EMBL/GenBank/DDBJ databases">
        <authorList>
            <person name="Varghese N."/>
            <person name="Submissions S."/>
        </authorList>
    </citation>
    <scope>NUCLEOTIDE SEQUENCE [LARGE SCALE GENOMIC DNA]</scope>
    <source>
        <strain evidence="4 5">DSM 15287</strain>
    </source>
</reference>
<gene>
    <name evidence="4" type="ORF">SAMN02745170_01662</name>
</gene>
<dbReference type="GO" id="GO:0005975">
    <property type="term" value="P:carbohydrate metabolic process"/>
    <property type="evidence" value="ECO:0007669"/>
    <property type="project" value="InterPro"/>
</dbReference>
<dbReference type="OrthoDB" id="9778320at2"/>
<keyword evidence="4" id="KW-0449">Lipoprotein</keyword>